<evidence type="ECO:0000313" key="3">
    <source>
        <dbReference type="Proteomes" id="UP000321367"/>
    </source>
</evidence>
<dbReference type="EMBL" id="VORY01000001">
    <property type="protein sequence ID" value="TXD95734.1"/>
    <property type="molecule type" value="Genomic_DNA"/>
</dbReference>
<sequence length="96" mass="11724">MKILFTKRAKKNYHSIKNLLYRKWDEKVALAFEEKTIQFLDLLEQFPEIGSIELKEKQIRGFPLTKHTRLFYRLSLQRIIILNFFDVRQNPKKKLK</sequence>
<dbReference type="Pfam" id="PF05016">
    <property type="entry name" value="ParE_toxin"/>
    <property type="match status" value="1"/>
</dbReference>
<evidence type="ECO:0000313" key="2">
    <source>
        <dbReference type="EMBL" id="TXD95734.1"/>
    </source>
</evidence>
<dbReference type="InterPro" id="IPR035093">
    <property type="entry name" value="RelE/ParE_toxin_dom_sf"/>
</dbReference>
<dbReference type="InterPro" id="IPR007712">
    <property type="entry name" value="RelE/ParE_toxin"/>
</dbReference>
<dbReference type="OrthoDB" id="1098070at2"/>
<reference evidence="2 3" key="1">
    <citation type="submission" date="2019-08" db="EMBL/GenBank/DDBJ databases">
        <title>Genome sequence of Gillisia hiemivivida IC154 (type strain).</title>
        <authorList>
            <person name="Bowman J.P."/>
        </authorList>
    </citation>
    <scope>NUCLEOTIDE SEQUENCE [LARGE SCALE GENOMIC DNA]</scope>
    <source>
        <strain evidence="2 3">IC154</strain>
    </source>
</reference>
<comment type="caution">
    <text evidence="2">The sequence shown here is derived from an EMBL/GenBank/DDBJ whole genome shotgun (WGS) entry which is preliminary data.</text>
</comment>
<proteinExistence type="predicted"/>
<evidence type="ECO:0000256" key="1">
    <source>
        <dbReference type="ARBA" id="ARBA00022649"/>
    </source>
</evidence>
<organism evidence="2 3">
    <name type="scientific">Gillisia hiemivivida</name>
    <dbReference type="NCBI Taxonomy" id="291190"/>
    <lineage>
        <taxon>Bacteria</taxon>
        <taxon>Pseudomonadati</taxon>
        <taxon>Bacteroidota</taxon>
        <taxon>Flavobacteriia</taxon>
        <taxon>Flavobacteriales</taxon>
        <taxon>Flavobacteriaceae</taxon>
        <taxon>Gillisia</taxon>
    </lineage>
</organism>
<keyword evidence="3" id="KW-1185">Reference proteome</keyword>
<protein>
    <submittedName>
        <fullName evidence="2">Type II toxin-antitoxin system RelE/ParE family toxin</fullName>
    </submittedName>
</protein>
<name>A0A5C6ZZ53_9FLAO</name>
<keyword evidence="1" id="KW-1277">Toxin-antitoxin system</keyword>
<dbReference type="AlphaFoldDB" id="A0A5C6ZZ53"/>
<dbReference type="RefSeq" id="WP_146928592.1">
    <property type="nucleotide sequence ID" value="NZ_CBCSHZ010000002.1"/>
</dbReference>
<dbReference type="Proteomes" id="UP000321367">
    <property type="component" value="Unassembled WGS sequence"/>
</dbReference>
<accession>A0A5C6ZZ53</accession>
<dbReference type="Gene3D" id="3.30.2310.20">
    <property type="entry name" value="RelE-like"/>
    <property type="match status" value="1"/>
</dbReference>
<gene>
    <name evidence="2" type="ORF">ES724_01535</name>
</gene>